<dbReference type="Pfam" id="PF00512">
    <property type="entry name" value="HisKA"/>
    <property type="match status" value="1"/>
</dbReference>
<dbReference type="RefSeq" id="WP_133261362.1">
    <property type="nucleotide sequence ID" value="NZ_SJCY01000002.1"/>
</dbReference>
<dbReference type="EMBL" id="SJCY01000002">
    <property type="protein sequence ID" value="TDG37269.1"/>
    <property type="molecule type" value="Genomic_DNA"/>
</dbReference>
<dbReference type="OrthoDB" id="9809670at2"/>
<keyword evidence="5" id="KW-0804">Transcription</keyword>
<dbReference type="InterPro" id="IPR011006">
    <property type="entry name" value="CheY-like_superfamily"/>
</dbReference>
<dbReference type="Pfam" id="PF07494">
    <property type="entry name" value="Reg_prop"/>
    <property type="match status" value="8"/>
</dbReference>
<dbReference type="InterPro" id="IPR005467">
    <property type="entry name" value="His_kinase_dom"/>
</dbReference>
<dbReference type="CDD" id="cd17574">
    <property type="entry name" value="REC_OmpR"/>
    <property type="match status" value="1"/>
</dbReference>
<keyword evidence="12" id="KW-1185">Reference proteome</keyword>
<dbReference type="FunFam" id="1.10.10.60:FF:000284">
    <property type="entry name" value="Two-component system sensor histidine kinase/response regulator"/>
    <property type="match status" value="1"/>
</dbReference>
<dbReference type="GO" id="GO:0000155">
    <property type="term" value="F:phosphorelay sensor kinase activity"/>
    <property type="evidence" value="ECO:0007669"/>
    <property type="project" value="InterPro"/>
</dbReference>
<evidence type="ECO:0000313" key="11">
    <source>
        <dbReference type="EMBL" id="TDG37269.1"/>
    </source>
</evidence>
<dbReference type="InterPro" id="IPR036097">
    <property type="entry name" value="HisK_dim/P_sf"/>
</dbReference>
<organism evidence="11 12">
    <name type="scientific">Pedobacter changchengzhani</name>
    <dbReference type="NCBI Taxonomy" id="2529274"/>
    <lineage>
        <taxon>Bacteria</taxon>
        <taxon>Pseudomonadati</taxon>
        <taxon>Bacteroidota</taxon>
        <taxon>Sphingobacteriia</taxon>
        <taxon>Sphingobacteriales</taxon>
        <taxon>Sphingobacteriaceae</taxon>
        <taxon>Pedobacter</taxon>
    </lineage>
</organism>
<dbReference type="Pfam" id="PF07495">
    <property type="entry name" value="Y_Y_Y"/>
    <property type="match status" value="1"/>
</dbReference>
<evidence type="ECO:0000313" key="12">
    <source>
        <dbReference type="Proteomes" id="UP000295668"/>
    </source>
</evidence>
<dbReference type="SUPFAM" id="SSF55874">
    <property type="entry name" value="ATPase domain of HSP90 chaperone/DNA topoisomerase II/histidine kinase"/>
    <property type="match status" value="1"/>
</dbReference>
<evidence type="ECO:0000259" key="8">
    <source>
        <dbReference type="PROSITE" id="PS01124"/>
    </source>
</evidence>
<evidence type="ECO:0000259" key="10">
    <source>
        <dbReference type="PROSITE" id="PS50110"/>
    </source>
</evidence>
<dbReference type="InterPro" id="IPR009057">
    <property type="entry name" value="Homeodomain-like_sf"/>
</dbReference>
<dbReference type="Proteomes" id="UP000295668">
    <property type="component" value="Unassembled WGS sequence"/>
</dbReference>
<gene>
    <name evidence="11" type="ORF">EZJ43_03885</name>
</gene>
<keyword evidence="3 6" id="KW-0597">Phosphoprotein</keyword>
<dbReference type="PANTHER" id="PTHR43547:SF2">
    <property type="entry name" value="HYBRID SIGNAL TRANSDUCTION HISTIDINE KINASE C"/>
    <property type="match status" value="1"/>
</dbReference>
<evidence type="ECO:0000256" key="4">
    <source>
        <dbReference type="ARBA" id="ARBA00023015"/>
    </source>
</evidence>
<keyword evidence="7" id="KW-0732">Signal</keyword>
<accession>A0A4R5MPZ7</accession>
<evidence type="ECO:0000256" key="7">
    <source>
        <dbReference type="SAM" id="SignalP"/>
    </source>
</evidence>
<dbReference type="SMART" id="SM00448">
    <property type="entry name" value="REC"/>
    <property type="match status" value="1"/>
</dbReference>
<dbReference type="EC" id="2.7.13.3" evidence="2"/>
<evidence type="ECO:0000259" key="9">
    <source>
        <dbReference type="PROSITE" id="PS50109"/>
    </source>
</evidence>
<dbReference type="FunFam" id="2.60.40.10:FF:000791">
    <property type="entry name" value="Two-component system sensor histidine kinase/response regulator"/>
    <property type="match status" value="1"/>
</dbReference>
<dbReference type="InterPro" id="IPR013783">
    <property type="entry name" value="Ig-like_fold"/>
</dbReference>
<comment type="caution">
    <text evidence="11">The sequence shown here is derived from an EMBL/GenBank/DDBJ whole genome shotgun (WGS) entry which is preliminary data.</text>
</comment>
<dbReference type="SUPFAM" id="SSF63829">
    <property type="entry name" value="Calcium-dependent phosphotriesterase"/>
    <property type="match status" value="3"/>
</dbReference>
<sequence length="1338" mass="152357">MMKKLALIFLLSVLSTPQIIAQKIFFRNYTSTDGLCANTIWDIEQDDQGFMWFGTKYGLNRFDGHEFKSYQFNKKNKNSLGNNFIHKIFKYDAKTFWIGTEAGIYIFDLPTETFKLFEPIGKAFINDIYKDSKNNIWIATKSNGAYRYQIQKKHITNYIRTASGNGLSSNEISKIVEDNSGQIWVGTYGQGIDVLDPQHNRIKNFHTSSAVGSLSNNFILSILKDLDGNIWVGTMSGGLNCFYQETQQFKVYVKGGENDISDNIVRDIYQFEKGTIYFATEKGLNILNTQTGLFTNYQSRNDDLYSLSDDAVYTVFKDREGGFWIGTYFGGLNYYNSKFSNLEYYYSSGAANSLVGNAVSSFLKVGDHQILIGTEDAGLNSFNTKDKTFKRYPFAPNQQKLSYHNIHALFEDKQKNIWIGMYTGGLNILNPTTGNIKRYTSNPNNPLSLSDNSVYAINEDREGRIWVSTISGLNLYDAKADNFIRIKDKYLEKSCIYQVYQDKDGIIWIATYDNGLVRMDKAGRTTRFVMNSSSNSINSNKVISILDDGKGNLWLGTDGGGLSVFNIKTEKFTDYNEKYGIESNVIYGVVMENDQTFWLSTNKGIYELDLKAKSAKNIDRWDNSQSQQYNYKAFLKDSDGKIYFGGIKGFNAFMPVNIHHSIQNAPIVLTNFQIFNKDVVIGDKNSPLVQSINFTNKIILKPNQSVISFEYAQLSFIAPNKTQYAFKMEGFDKDWNKVGTQQKATYTNLPAGNYRFLVTDLNNTVNPYQNAYHIDIEILPPFYRTKIAYFLYAIVIILLAYLLSKYFLEKTRQQNEIKLERLKNINEKEFYKQKIEFFTVMAHEIRTPLSLIIAPLEKMLSKKQLDEENLSQLQTMEENSDRLLTLVNQLLDFRRIESDIYNIHVEKVELVSLITSIKDKFSAMTYQKGINFSVQCNEKVIYAMLDPEAINKIISNLLINASKFARKNVVISIGVKLAASINQKVISISVEDDGIGIPESQIESIFTKFFKVQTQDHYYSNLGGSGIGLALAKSLVEKHEGNLSVHSQQNVKTTFTLEIPFNEGEVINQQVNLPIGESEEGQQTVLVVEDDFALLKFISENYESAGYFVIKANNGLKALELLDKHQVDMVVSDVMMPVMDGIEMCKKIKNNIAYSHLPVILLTAKTDSDSVTEGLENGADAYISKPFKWKNLALITKNLMELRQNLKQRFSQSPFESFEILPAGTKDKDFMNKLIALIEDRIADPLLSVEELGRDIGLSRSSLYKKIKSMTGYVPNEFIRVIRLKNAARLLMTKEYNISEIGYMVGFSSHSYFSKCFHQQFKVTPSEFSDQSKTDLNT</sequence>
<dbReference type="SMART" id="SM00388">
    <property type="entry name" value="HisKA"/>
    <property type="match status" value="1"/>
</dbReference>
<dbReference type="CDD" id="cd00082">
    <property type="entry name" value="HisKA"/>
    <property type="match status" value="1"/>
</dbReference>
<dbReference type="Gene3D" id="1.10.10.60">
    <property type="entry name" value="Homeodomain-like"/>
    <property type="match status" value="2"/>
</dbReference>
<dbReference type="PROSITE" id="PS50110">
    <property type="entry name" value="RESPONSE_REGULATORY"/>
    <property type="match status" value="1"/>
</dbReference>
<dbReference type="Pfam" id="PF00072">
    <property type="entry name" value="Response_reg"/>
    <property type="match status" value="1"/>
</dbReference>
<feature type="signal peptide" evidence="7">
    <location>
        <begin position="1"/>
        <end position="21"/>
    </location>
</feature>
<dbReference type="SMART" id="SM00342">
    <property type="entry name" value="HTH_ARAC"/>
    <property type="match status" value="1"/>
</dbReference>
<dbReference type="InterPro" id="IPR001789">
    <property type="entry name" value="Sig_transdc_resp-reg_receiver"/>
</dbReference>
<dbReference type="InterPro" id="IPR036890">
    <property type="entry name" value="HATPase_C_sf"/>
</dbReference>
<dbReference type="InterPro" id="IPR003661">
    <property type="entry name" value="HisK_dim/P_dom"/>
</dbReference>
<dbReference type="Pfam" id="PF02518">
    <property type="entry name" value="HATPase_c"/>
    <property type="match status" value="1"/>
</dbReference>
<dbReference type="InterPro" id="IPR011123">
    <property type="entry name" value="Y_Y_Y"/>
</dbReference>
<dbReference type="InterPro" id="IPR003594">
    <property type="entry name" value="HATPase_dom"/>
</dbReference>
<dbReference type="Gene3D" id="3.30.565.10">
    <property type="entry name" value="Histidine kinase-like ATPase, C-terminal domain"/>
    <property type="match status" value="1"/>
</dbReference>
<evidence type="ECO:0000256" key="6">
    <source>
        <dbReference type="PROSITE-ProRule" id="PRU00169"/>
    </source>
</evidence>
<dbReference type="Gene3D" id="2.60.40.10">
    <property type="entry name" value="Immunoglobulins"/>
    <property type="match status" value="1"/>
</dbReference>
<dbReference type="SUPFAM" id="SSF52172">
    <property type="entry name" value="CheY-like"/>
    <property type="match status" value="1"/>
</dbReference>
<dbReference type="PROSITE" id="PS50109">
    <property type="entry name" value="HIS_KIN"/>
    <property type="match status" value="1"/>
</dbReference>
<dbReference type="InterPro" id="IPR004358">
    <property type="entry name" value="Sig_transdc_His_kin-like_C"/>
</dbReference>
<feature type="chain" id="PRO_5020739012" description="histidine kinase" evidence="7">
    <location>
        <begin position="22"/>
        <end position="1338"/>
    </location>
</feature>
<feature type="domain" description="Histidine kinase" evidence="9">
    <location>
        <begin position="840"/>
        <end position="1063"/>
    </location>
</feature>
<dbReference type="InterPro" id="IPR018060">
    <property type="entry name" value="HTH_AraC"/>
</dbReference>
<dbReference type="Gene3D" id="3.40.50.2300">
    <property type="match status" value="1"/>
</dbReference>
<dbReference type="Gene3D" id="2.130.10.10">
    <property type="entry name" value="YVTN repeat-like/Quinoprotein amine dehydrogenase"/>
    <property type="match status" value="4"/>
</dbReference>
<evidence type="ECO:0000256" key="1">
    <source>
        <dbReference type="ARBA" id="ARBA00000085"/>
    </source>
</evidence>
<dbReference type="PANTHER" id="PTHR43547">
    <property type="entry name" value="TWO-COMPONENT HISTIDINE KINASE"/>
    <property type="match status" value="1"/>
</dbReference>
<feature type="domain" description="Response regulatory" evidence="10">
    <location>
        <begin position="1084"/>
        <end position="1200"/>
    </location>
</feature>
<dbReference type="SUPFAM" id="SSF47384">
    <property type="entry name" value="Homodimeric domain of signal transducing histidine kinase"/>
    <property type="match status" value="1"/>
</dbReference>
<protein>
    <recommendedName>
        <fullName evidence="2">histidine kinase</fullName>
        <ecNumber evidence="2">2.7.13.3</ecNumber>
    </recommendedName>
</protein>
<comment type="catalytic activity">
    <reaction evidence="1">
        <text>ATP + protein L-histidine = ADP + protein N-phospho-L-histidine.</text>
        <dbReference type="EC" id="2.7.13.3"/>
    </reaction>
</comment>
<dbReference type="Gene3D" id="1.10.287.130">
    <property type="match status" value="1"/>
</dbReference>
<feature type="modified residue" description="4-aspartylphosphate" evidence="6">
    <location>
        <position position="1133"/>
    </location>
</feature>
<proteinExistence type="predicted"/>
<dbReference type="Pfam" id="PF12833">
    <property type="entry name" value="HTH_18"/>
    <property type="match status" value="1"/>
</dbReference>
<evidence type="ECO:0000256" key="5">
    <source>
        <dbReference type="ARBA" id="ARBA00023163"/>
    </source>
</evidence>
<dbReference type="InterPro" id="IPR011110">
    <property type="entry name" value="Reg_prop"/>
</dbReference>
<reference evidence="11 12" key="1">
    <citation type="submission" date="2019-02" db="EMBL/GenBank/DDBJ databases">
        <title>Pedobacter sp. nov., a novel speices isolated from soil of pinguins habitat in Antarcitica.</title>
        <authorList>
            <person name="He R.-H."/>
        </authorList>
    </citation>
    <scope>NUCLEOTIDE SEQUENCE [LARGE SCALE GENOMIC DNA]</scope>
    <source>
        <strain evidence="11 12">E01020</strain>
    </source>
</reference>
<keyword evidence="4" id="KW-0805">Transcription regulation</keyword>
<dbReference type="PROSITE" id="PS01124">
    <property type="entry name" value="HTH_ARAC_FAMILY_2"/>
    <property type="match status" value="1"/>
</dbReference>
<dbReference type="GO" id="GO:0003700">
    <property type="term" value="F:DNA-binding transcription factor activity"/>
    <property type="evidence" value="ECO:0007669"/>
    <property type="project" value="InterPro"/>
</dbReference>
<feature type="domain" description="HTH araC/xylS-type" evidence="8">
    <location>
        <begin position="1232"/>
        <end position="1331"/>
    </location>
</feature>
<dbReference type="SMART" id="SM00387">
    <property type="entry name" value="HATPase_c"/>
    <property type="match status" value="1"/>
</dbReference>
<evidence type="ECO:0000256" key="3">
    <source>
        <dbReference type="ARBA" id="ARBA00022553"/>
    </source>
</evidence>
<dbReference type="PRINTS" id="PR00344">
    <property type="entry name" value="BCTRLSENSOR"/>
</dbReference>
<dbReference type="SUPFAM" id="SSF46689">
    <property type="entry name" value="Homeodomain-like"/>
    <property type="match status" value="1"/>
</dbReference>
<name>A0A4R5MPZ7_9SPHI</name>
<evidence type="ECO:0000256" key="2">
    <source>
        <dbReference type="ARBA" id="ARBA00012438"/>
    </source>
</evidence>
<dbReference type="InterPro" id="IPR015943">
    <property type="entry name" value="WD40/YVTN_repeat-like_dom_sf"/>
</dbReference>
<dbReference type="FunFam" id="1.10.287.130:FF:000045">
    <property type="entry name" value="Two-component system sensor histidine kinase/response regulator"/>
    <property type="match status" value="1"/>
</dbReference>
<dbReference type="GO" id="GO:0043565">
    <property type="term" value="F:sequence-specific DNA binding"/>
    <property type="evidence" value="ECO:0007669"/>
    <property type="project" value="InterPro"/>
</dbReference>